<gene>
    <name evidence="1" type="ORF">QAD02_010061</name>
</gene>
<dbReference type="EMBL" id="CM056744">
    <property type="protein sequence ID" value="KAJ8668398.1"/>
    <property type="molecule type" value="Genomic_DNA"/>
</dbReference>
<proteinExistence type="predicted"/>
<name>A0ACC2NBS9_9HYME</name>
<keyword evidence="2" id="KW-1185">Reference proteome</keyword>
<accession>A0ACC2NBS9</accession>
<dbReference type="Proteomes" id="UP001239111">
    <property type="component" value="Chromosome 4"/>
</dbReference>
<protein>
    <submittedName>
        <fullName evidence="1">Uncharacterized protein</fullName>
    </submittedName>
</protein>
<reference evidence="1" key="1">
    <citation type="submission" date="2023-04" db="EMBL/GenBank/DDBJ databases">
        <title>A chromosome-level genome assembly of the parasitoid wasp Eretmocerus hayati.</title>
        <authorList>
            <person name="Zhong Y."/>
            <person name="Liu S."/>
            <person name="Liu Y."/>
        </authorList>
    </citation>
    <scope>NUCLEOTIDE SEQUENCE</scope>
    <source>
        <strain evidence="1">ZJU_SS_LIU_2023</strain>
    </source>
</reference>
<sequence length="627" mass="71091">MRFDKSRDRINNLIIILKSLIFLTFMSPAHLFVLKKADQSSYFSNGIDQALSECECSQVLIFLPHFQNIANTRKIDRMIEYAMGNKPTTSVALPISSREEIKMEMYYKVLQNPRSSAIIISIFPISDEHRNSIGFLNDTLMGSIELMSKSSKRIRPKYLIIIETGKAIPSSFIENLLESAWASKFLDVTVLQLSLENFSCGSRTTIESYNPFLDKHSKKCFDVGTQVFPNKLRDMHGYPLEVAVLQRAPDINFDTNSSGHIININGSHHGTLIIMSEYGNFSPSFVSFNATGYEQPIVEFDGKSLIQLISDGLVDLGGNQIFILVPNSHQSYSFGEQSLATWLDDVVIVVPVIPPVSSRIFRYSMILVGGIIFYVLVFHVVVKILRFDGGMWLPNYIVRMILGSSVPRVPVRTAERILFFALLISSQQYAMHLFADFTDSRIDDDSLSIYDSLDDLAQSNIKLVTPRVFAELVSEENGPVFQKLITKLEISDDYTSCPDRAMRSENIVCVVDRIVALDNVAKSMRSNGRKLKILDHVIWTAPKGYVLTESSPYGEEFTRVQRRIEEGGLWRRHIVKNVSPCCEDDEFIKHSTDRRLAKKLLLVWLSGCALSVIVFFIEIMVHRWNQG</sequence>
<organism evidence="1 2">
    <name type="scientific">Eretmocerus hayati</name>
    <dbReference type="NCBI Taxonomy" id="131215"/>
    <lineage>
        <taxon>Eukaryota</taxon>
        <taxon>Metazoa</taxon>
        <taxon>Ecdysozoa</taxon>
        <taxon>Arthropoda</taxon>
        <taxon>Hexapoda</taxon>
        <taxon>Insecta</taxon>
        <taxon>Pterygota</taxon>
        <taxon>Neoptera</taxon>
        <taxon>Endopterygota</taxon>
        <taxon>Hymenoptera</taxon>
        <taxon>Apocrita</taxon>
        <taxon>Proctotrupomorpha</taxon>
        <taxon>Chalcidoidea</taxon>
        <taxon>Aphelinidae</taxon>
        <taxon>Aphelininae</taxon>
        <taxon>Eretmocerus</taxon>
    </lineage>
</organism>
<evidence type="ECO:0000313" key="2">
    <source>
        <dbReference type="Proteomes" id="UP001239111"/>
    </source>
</evidence>
<evidence type="ECO:0000313" key="1">
    <source>
        <dbReference type="EMBL" id="KAJ8668398.1"/>
    </source>
</evidence>
<comment type="caution">
    <text evidence="1">The sequence shown here is derived from an EMBL/GenBank/DDBJ whole genome shotgun (WGS) entry which is preliminary data.</text>
</comment>